<feature type="region of interest" description="Disordered" evidence="1">
    <location>
        <begin position="1"/>
        <end position="425"/>
    </location>
</feature>
<name>A0A1J5QWX2_9ZZZZ</name>
<evidence type="ECO:0000313" key="2">
    <source>
        <dbReference type="EMBL" id="OIQ81971.1"/>
    </source>
</evidence>
<protein>
    <submittedName>
        <fullName evidence="2">Uncharacterized protein</fullName>
    </submittedName>
</protein>
<comment type="caution">
    <text evidence="2">The sequence shown here is derived from an EMBL/GenBank/DDBJ whole genome shotgun (WGS) entry which is preliminary data.</text>
</comment>
<feature type="compositionally biased region" description="Basic and acidic residues" evidence="1">
    <location>
        <begin position="189"/>
        <end position="209"/>
    </location>
</feature>
<feature type="compositionally biased region" description="Basic and acidic residues" evidence="1">
    <location>
        <begin position="21"/>
        <end position="49"/>
    </location>
</feature>
<accession>A0A1J5QWX2</accession>
<feature type="compositionally biased region" description="Basic and acidic residues" evidence="1">
    <location>
        <begin position="89"/>
        <end position="127"/>
    </location>
</feature>
<feature type="compositionally biased region" description="Basic residues" evidence="1">
    <location>
        <begin position="1"/>
        <end position="10"/>
    </location>
</feature>
<feature type="compositionally biased region" description="Basic and acidic residues" evidence="1">
    <location>
        <begin position="374"/>
        <end position="409"/>
    </location>
</feature>
<proteinExistence type="predicted"/>
<gene>
    <name evidence="2" type="ORF">GALL_362610</name>
</gene>
<feature type="compositionally biased region" description="Basic and acidic residues" evidence="1">
    <location>
        <begin position="247"/>
        <end position="263"/>
    </location>
</feature>
<sequence>MHPTPHRSRRGAQDDDAGQEGGDRGTDHPDEVDEHDAQHDRHPEGDHVVAQDGPLMTAGEQDERLPGVHGHEDERCGEDPEGGGGGGVRRPECGLHERRGEEHDRDRDEPGHDHQELGPPAVDRKEPVGLACTPRLGEQRKDDVDDHRRGEEQVLDRLVGRTVDPQVRRWSQCGDDERVELEVGDPDEERGPERECLREDRPDAVRDESGAQGEATSGEGRRDDQRDDEPGDRCREKPGQAGPARHQPQDEPGLDRLGDHPDPRLVLLDEADLEGDHEDPEHGLADDHERRDRGRQVGHRRLVEERDDALAGHHRDDREDQADRDDRPGDRVLVLARTHHLADRELGEPEVRDDPGEGRHGQHEHVGPVGVRGEVPEDRQRGHDVQGEMDRLRPELRDDAEGRRADRAGHLNGRHGRPPPWRGRG</sequence>
<feature type="compositionally biased region" description="Acidic residues" evidence="1">
    <location>
        <begin position="269"/>
        <end position="278"/>
    </location>
</feature>
<dbReference type="AlphaFoldDB" id="A0A1J5QWX2"/>
<feature type="compositionally biased region" description="Basic and acidic residues" evidence="1">
    <location>
        <begin position="279"/>
        <end position="318"/>
    </location>
</feature>
<dbReference type="EMBL" id="MLJW01000860">
    <property type="protein sequence ID" value="OIQ81971.1"/>
    <property type="molecule type" value="Genomic_DNA"/>
</dbReference>
<feature type="compositionally biased region" description="Basic and acidic residues" evidence="1">
    <location>
        <begin position="137"/>
        <end position="159"/>
    </location>
</feature>
<feature type="compositionally biased region" description="Basic and acidic residues" evidence="1">
    <location>
        <begin position="340"/>
        <end position="366"/>
    </location>
</feature>
<feature type="compositionally biased region" description="Acidic residues" evidence="1">
    <location>
        <begin position="177"/>
        <end position="188"/>
    </location>
</feature>
<feature type="compositionally biased region" description="Basic and acidic residues" evidence="1">
    <location>
        <begin position="61"/>
        <end position="78"/>
    </location>
</feature>
<feature type="compositionally biased region" description="Basic residues" evidence="1">
    <location>
        <begin position="412"/>
        <end position="425"/>
    </location>
</feature>
<reference evidence="2" key="1">
    <citation type="submission" date="2016-10" db="EMBL/GenBank/DDBJ databases">
        <title>Sequence of Gallionella enrichment culture.</title>
        <authorList>
            <person name="Poehlein A."/>
            <person name="Muehling M."/>
            <person name="Daniel R."/>
        </authorList>
    </citation>
    <scope>NUCLEOTIDE SEQUENCE</scope>
</reference>
<evidence type="ECO:0000256" key="1">
    <source>
        <dbReference type="SAM" id="MobiDB-lite"/>
    </source>
</evidence>
<organism evidence="2">
    <name type="scientific">mine drainage metagenome</name>
    <dbReference type="NCBI Taxonomy" id="410659"/>
    <lineage>
        <taxon>unclassified sequences</taxon>
        <taxon>metagenomes</taxon>
        <taxon>ecological metagenomes</taxon>
    </lineage>
</organism>